<organism evidence="3 5">
    <name type="scientific">Endobacter medicaginis</name>
    <dbReference type="NCBI Taxonomy" id="1181271"/>
    <lineage>
        <taxon>Bacteria</taxon>
        <taxon>Pseudomonadati</taxon>
        <taxon>Pseudomonadota</taxon>
        <taxon>Alphaproteobacteria</taxon>
        <taxon>Acetobacterales</taxon>
        <taxon>Acetobacteraceae</taxon>
        <taxon>Endobacter</taxon>
    </lineage>
</organism>
<evidence type="ECO:0000313" key="4">
    <source>
        <dbReference type="Proteomes" id="UP000557688"/>
    </source>
</evidence>
<evidence type="ECO:0000313" key="5">
    <source>
        <dbReference type="Proteomes" id="UP000565205"/>
    </source>
</evidence>
<dbReference type="RefSeq" id="WP_176623008.1">
    <property type="nucleotide sequence ID" value="NZ_JABXXQ010000082.1"/>
</dbReference>
<name>A0A850NRL3_9PROT</name>
<proteinExistence type="predicted"/>
<reference evidence="3 5" key="1">
    <citation type="submission" date="2020-06" db="EMBL/GenBank/DDBJ databases">
        <title>Description of novel acetic acid bacteria.</title>
        <authorList>
            <person name="Sombolestani A."/>
        </authorList>
    </citation>
    <scope>NUCLEOTIDE SEQUENCE [LARGE SCALE GENOMIC DNA]</scope>
    <source>
        <strain evidence="3 5">LMG 26838</strain>
    </source>
</reference>
<dbReference type="Pfam" id="PF20282">
    <property type="entry name" value="CTD6"/>
    <property type="match status" value="1"/>
</dbReference>
<keyword evidence="4" id="KW-1185">Reference proteome</keyword>
<dbReference type="EMBL" id="JACHXV010000003">
    <property type="protein sequence ID" value="MBB3173187.1"/>
    <property type="molecule type" value="Genomic_DNA"/>
</dbReference>
<dbReference type="Proteomes" id="UP000557688">
    <property type="component" value="Unassembled WGS sequence"/>
</dbReference>
<dbReference type="InterPro" id="IPR046914">
    <property type="entry name" value="ABC-3C_CTD6"/>
</dbReference>
<reference evidence="2 4" key="2">
    <citation type="submission" date="2020-08" db="EMBL/GenBank/DDBJ databases">
        <title>Genomic Encyclopedia of Type Strains, Phase III (KMG-III): the genomes of soil and plant-associated and newly described type strains.</title>
        <authorList>
            <person name="Whitman W."/>
        </authorList>
    </citation>
    <scope>NUCLEOTIDE SEQUENCE [LARGE SCALE GENOMIC DNA]</scope>
    <source>
        <strain evidence="2 4">CECT 8088</strain>
    </source>
</reference>
<accession>A0A850NRL3</accession>
<evidence type="ECO:0000259" key="1">
    <source>
        <dbReference type="Pfam" id="PF20282"/>
    </source>
</evidence>
<sequence>MGPGATDYAARIYALNDADLERLTDEWVASMRSRYPDSDRFSGAGDMGRDVVGYRTAARFDGPWDNYQCKQLRKALGEPEFIRELGKIFFHSAAGHFGVPAHFYYVAPRGAVRAVRDLIGHPSKIGPRLIDQWGTWCADDLVEGERHPLSDEVRALIDAFDFQNVSLLEAGKLVRTDEMKPVLVKWFDADPGEAPVGSVPDTMQPEEAAYVAQLLAAYQEQGAPSYTTGDKALGDAKFGAHFRVQRERFFDAASFKRYYRDSTEPAVLATFEKDIFHGVFDTHGLSHADIMAKIAAVMNEAKSVSVSGVLGKYARVPVKQGVCHHFANDGVLPWVK</sequence>
<evidence type="ECO:0000313" key="2">
    <source>
        <dbReference type="EMBL" id="MBB3173187.1"/>
    </source>
</evidence>
<evidence type="ECO:0000313" key="3">
    <source>
        <dbReference type="EMBL" id="NVN29915.1"/>
    </source>
</evidence>
<comment type="caution">
    <text evidence="3">The sequence shown here is derived from an EMBL/GenBank/DDBJ whole genome shotgun (WGS) entry which is preliminary data.</text>
</comment>
<feature type="domain" description="ABC-three component systems C-terminal" evidence="1">
    <location>
        <begin position="207"/>
        <end position="334"/>
    </location>
</feature>
<dbReference type="AlphaFoldDB" id="A0A850NRL3"/>
<dbReference type="EMBL" id="JABXXQ010000082">
    <property type="protein sequence ID" value="NVN29915.1"/>
    <property type="molecule type" value="Genomic_DNA"/>
</dbReference>
<dbReference type="Proteomes" id="UP000565205">
    <property type="component" value="Unassembled WGS sequence"/>
</dbReference>
<gene>
    <name evidence="2" type="ORF">FHR90_001005</name>
    <name evidence="3" type="ORF">HUK83_06150</name>
</gene>
<protein>
    <recommendedName>
        <fullName evidence="1">ABC-three component systems C-terminal domain-containing protein</fullName>
    </recommendedName>
</protein>